<dbReference type="PANTHER" id="PTHR32024:SF1">
    <property type="entry name" value="KTR SYSTEM POTASSIUM UPTAKE PROTEIN B"/>
    <property type="match status" value="1"/>
</dbReference>
<feature type="transmembrane region" description="Helical" evidence="8">
    <location>
        <begin position="300"/>
        <end position="321"/>
    </location>
</feature>
<proteinExistence type="predicted"/>
<feature type="transmembrane region" description="Helical" evidence="8">
    <location>
        <begin position="67"/>
        <end position="91"/>
    </location>
</feature>
<evidence type="ECO:0000313" key="9">
    <source>
        <dbReference type="EMBL" id="HIQ67740.1"/>
    </source>
</evidence>
<keyword evidence="2" id="KW-0813">Transport</keyword>
<reference evidence="9" key="2">
    <citation type="journal article" date="2021" name="PeerJ">
        <title>Extensive microbial diversity within the chicken gut microbiome revealed by metagenomics and culture.</title>
        <authorList>
            <person name="Gilroy R."/>
            <person name="Ravi A."/>
            <person name="Getino M."/>
            <person name="Pursley I."/>
            <person name="Horton D.L."/>
            <person name="Alikhan N.F."/>
            <person name="Baker D."/>
            <person name="Gharbi K."/>
            <person name="Hall N."/>
            <person name="Watson M."/>
            <person name="Adriaenssens E.M."/>
            <person name="Foster-Nyarko E."/>
            <person name="Jarju S."/>
            <person name="Secka A."/>
            <person name="Antonio M."/>
            <person name="Oren A."/>
            <person name="Chaudhuri R.R."/>
            <person name="La Ragione R."/>
            <person name="Hildebrand F."/>
            <person name="Pallen M.J."/>
        </authorList>
    </citation>
    <scope>NUCLEOTIDE SEQUENCE</scope>
    <source>
        <strain evidence="9">13361</strain>
    </source>
</reference>
<evidence type="ECO:0000256" key="6">
    <source>
        <dbReference type="ARBA" id="ARBA00023065"/>
    </source>
</evidence>
<feature type="transmembrane region" description="Helical" evidence="8">
    <location>
        <begin position="36"/>
        <end position="55"/>
    </location>
</feature>
<keyword evidence="3" id="KW-1003">Cell membrane</keyword>
<feature type="transmembrane region" description="Helical" evidence="8">
    <location>
        <begin position="401"/>
        <end position="423"/>
    </location>
</feature>
<evidence type="ECO:0000256" key="1">
    <source>
        <dbReference type="ARBA" id="ARBA00004651"/>
    </source>
</evidence>
<keyword evidence="5 8" id="KW-1133">Transmembrane helix</keyword>
<evidence type="ECO:0000256" key="8">
    <source>
        <dbReference type="SAM" id="Phobius"/>
    </source>
</evidence>
<evidence type="ECO:0000313" key="10">
    <source>
        <dbReference type="Proteomes" id="UP000886796"/>
    </source>
</evidence>
<evidence type="ECO:0000256" key="4">
    <source>
        <dbReference type="ARBA" id="ARBA00022692"/>
    </source>
</evidence>
<dbReference type="Proteomes" id="UP000886796">
    <property type="component" value="Unassembled WGS sequence"/>
</dbReference>
<feature type="transmembrane region" description="Helical" evidence="8">
    <location>
        <begin position="218"/>
        <end position="243"/>
    </location>
</feature>
<reference evidence="9" key="1">
    <citation type="submission" date="2020-10" db="EMBL/GenBank/DDBJ databases">
        <authorList>
            <person name="Gilroy R."/>
        </authorList>
    </citation>
    <scope>NUCLEOTIDE SEQUENCE</scope>
    <source>
        <strain evidence="9">13361</strain>
    </source>
</reference>
<sequence>MSPTRVVAVAFALIILTGGLLLTLPAAARDGQSHGFLTGLFTATSATCVTGLVLGDTWTLWSGFGQTVILCLIEIGGLGFMSVASTIIFLLRKKLGLRHRMVMAQSLSVSDMASVVRLQKWAILGSIVIQLLGALVLTLRFLPDFGLEQAVIWGVFHAVSAFCNAGFDIFGKIAPNASVIIFNNDPVVCITIMALIVVGGLGFIVWEELVRVRNFRKFSVYTRMVLIGTVFLILSGAFFIGWMEWDNPATLGNMEPWQRVLNSFFQSVTARTAGYASVDQAALTDGAKATTTVLMFTGGASGSTAGGAKVVTVMVLFLFFYTKSRGRHTVCIFRRTIPDDKVIDALTITGLMLVMGVFGAIYISEACSVSFTDALFETVSALGTVGLTAGVTTKLTVLCQIMIIIFMYFGRVGILTISLGFLLSNKAEDRIQYAQTNLLIG</sequence>
<dbReference type="GO" id="GO:0030001">
    <property type="term" value="P:metal ion transport"/>
    <property type="evidence" value="ECO:0007669"/>
    <property type="project" value="UniProtKB-ARBA"/>
</dbReference>
<feature type="transmembrane region" description="Helical" evidence="8">
    <location>
        <begin position="187"/>
        <end position="206"/>
    </location>
</feature>
<keyword evidence="7 8" id="KW-0472">Membrane</keyword>
<organism evidence="9 10">
    <name type="scientific">Candidatus Faecousia excrementigallinarum</name>
    <dbReference type="NCBI Taxonomy" id="2840806"/>
    <lineage>
        <taxon>Bacteria</taxon>
        <taxon>Bacillati</taxon>
        <taxon>Bacillota</taxon>
        <taxon>Clostridia</taxon>
        <taxon>Eubacteriales</taxon>
        <taxon>Oscillospiraceae</taxon>
        <taxon>Faecousia</taxon>
    </lineage>
</organism>
<feature type="transmembrane region" description="Helical" evidence="8">
    <location>
        <begin position="342"/>
        <end position="363"/>
    </location>
</feature>
<dbReference type="GO" id="GO:0005886">
    <property type="term" value="C:plasma membrane"/>
    <property type="evidence" value="ECO:0007669"/>
    <property type="project" value="UniProtKB-SubCell"/>
</dbReference>
<dbReference type="InterPro" id="IPR003445">
    <property type="entry name" value="Cat_transpt"/>
</dbReference>
<dbReference type="PANTHER" id="PTHR32024">
    <property type="entry name" value="TRK SYSTEM POTASSIUM UPTAKE PROTEIN TRKG-RELATED"/>
    <property type="match status" value="1"/>
</dbReference>
<comment type="caution">
    <text evidence="9">The sequence shown here is derived from an EMBL/GenBank/DDBJ whole genome shotgun (WGS) entry which is preliminary data.</text>
</comment>
<name>A0A9D0Z4F7_9FIRM</name>
<dbReference type="AlphaFoldDB" id="A0A9D0Z4F7"/>
<dbReference type="Pfam" id="PF02386">
    <property type="entry name" value="TrkH"/>
    <property type="match status" value="1"/>
</dbReference>
<feature type="transmembrane region" description="Helical" evidence="8">
    <location>
        <begin position="121"/>
        <end position="142"/>
    </location>
</feature>
<protein>
    <submittedName>
        <fullName evidence="9">Potassium uptake protein, TrkH family</fullName>
    </submittedName>
</protein>
<keyword evidence="4 8" id="KW-0812">Transmembrane</keyword>
<evidence type="ECO:0000256" key="3">
    <source>
        <dbReference type="ARBA" id="ARBA00022475"/>
    </source>
</evidence>
<accession>A0A9D0Z4F7</accession>
<dbReference type="EMBL" id="DVFK01000064">
    <property type="protein sequence ID" value="HIQ67740.1"/>
    <property type="molecule type" value="Genomic_DNA"/>
</dbReference>
<evidence type="ECO:0000256" key="7">
    <source>
        <dbReference type="ARBA" id="ARBA00023136"/>
    </source>
</evidence>
<evidence type="ECO:0000256" key="5">
    <source>
        <dbReference type="ARBA" id="ARBA00022989"/>
    </source>
</evidence>
<dbReference type="GO" id="GO:0008324">
    <property type="term" value="F:monoatomic cation transmembrane transporter activity"/>
    <property type="evidence" value="ECO:0007669"/>
    <property type="project" value="InterPro"/>
</dbReference>
<evidence type="ECO:0000256" key="2">
    <source>
        <dbReference type="ARBA" id="ARBA00022448"/>
    </source>
</evidence>
<keyword evidence="6" id="KW-0406">Ion transport</keyword>
<comment type="subcellular location">
    <subcellularLocation>
        <location evidence="1">Cell membrane</location>
        <topology evidence="1">Multi-pass membrane protein</topology>
    </subcellularLocation>
</comment>
<feature type="transmembrane region" description="Helical" evidence="8">
    <location>
        <begin position="6"/>
        <end position="24"/>
    </location>
</feature>
<gene>
    <name evidence="9" type="ORF">IAB74_04420</name>
</gene>